<dbReference type="RefSeq" id="WP_311365397.1">
    <property type="nucleotide sequence ID" value="NZ_JAVRIC010000016.1"/>
</dbReference>
<comment type="caution">
    <text evidence="1">The sequence shown here is derived from an EMBL/GenBank/DDBJ whole genome shotgun (WGS) entry which is preliminary data.</text>
</comment>
<dbReference type="Proteomes" id="UP001254608">
    <property type="component" value="Unassembled WGS sequence"/>
</dbReference>
<organism evidence="1 2">
    <name type="scientific">Banduia mediterranea</name>
    <dbReference type="NCBI Taxonomy" id="3075609"/>
    <lineage>
        <taxon>Bacteria</taxon>
        <taxon>Pseudomonadati</taxon>
        <taxon>Pseudomonadota</taxon>
        <taxon>Gammaproteobacteria</taxon>
        <taxon>Nevskiales</taxon>
        <taxon>Algiphilaceae</taxon>
        <taxon>Banduia</taxon>
    </lineage>
</organism>
<protein>
    <submittedName>
        <fullName evidence="1">Uncharacterized protein</fullName>
    </submittedName>
</protein>
<proteinExistence type="predicted"/>
<sequence length="56" mass="6162">MSLAAEHSCDLHWDGALGLWVVQAISYDADACSLSAETLLRIDAQEFLAQFIPDRP</sequence>
<evidence type="ECO:0000313" key="2">
    <source>
        <dbReference type="Proteomes" id="UP001254608"/>
    </source>
</evidence>
<dbReference type="EMBL" id="JAVRIC010000016">
    <property type="protein sequence ID" value="MDT0498006.1"/>
    <property type="molecule type" value="Genomic_DNA"/>
</dbReference>
<keyword evidence="2" id="KW-1185">Reference proteome</keyword>
<gene>
    <name evidence="1" type="ORF">RM530_11620</name>
</gene>
<reference evidence="1 2" key="1">
    <citation type="submission" date="2023-09" db="EMBL/GenBank/DDBJ databases">
        <authorList>
            <person name="Rey-Velasco X."/>
        </authorList>
    </citation>
    <scope>NUCLEOTIDE SEQUENCE [LARGE SCALE GENOMIC DNA]</scope>
    <source>
        <strain evidence="1 2">W345</strain>
    </source>
</reference>
<evidence type="ECO:0000313" key="1">
    <source>
        <dbReference type="EMBL" id="MDT0498006.1"/>
    </source>
</evidence>
<accession>A0ABU2WJF4</accession>
<name>A0ABU2WJF4_9GAMM</name>